<accession>A0A8H7DSH5</accession>
<keyword evidence="2" id="KW-1185">Reference proteome</keyword>
<dbReference type="OrthoDB" id="10594084at2759"/>
<evidence type="ECO:0000313" key="1">
    <source>
        <dbReference type="EMBL" id="KAF7430321.1"/>
    </source>
</evidence>
<dbReference type="EMBL" id="JACETU010000004">
    <property type="protein sequence ID" value="KAF7430321.1"/>
    <property type="molecule type" value="Genomic_DNA"/>
</dbReference>
<reference evidence="1" key="1">
    <citation type="submission" date="2019-07" db="EMBL/GenBank/DDBJ databases">
        <authorList>
            <person name="Palmer J.M."/>
        </authorList>
    </citation>
    <scope>NUCLEOTIDE SEQUENCE</scope>
    <source>
        <strain evidence="1">PC9</strain>
    </source>
</reference>
<comment type="caution">
    <text evidence="1">The sequence shown here is derived from an EMBL/GenBank/DDBJ whole genome shotgun (WGS) entry which is preliminary data.</text>
</comment>
<evidence type="ECO:0000313" key="2">
    <source>
        <dbReference type="Proteomes" id="UP000623687"/>
    </source>
</evidence>
<dbReference type="Proteomes" id="UP000623687">
    <property type="component" value="Unassembled WGS sequence"/>
</dbReference>
<dbReference type="RefSeq" id="XP_036631599.1">
    <property type="nucleotide sequence ID" value="XM_036775580.1"/>
</dbReference>
<organism evidence="1 2">
    <name type="scientific">Pleurotus ostreatus</name>
    <name type="common">Oyster mushroom</name>
    <name type="synonym">White-rot fungus</name>
    <dbReference type="NCBI Taxonomy" id="5322"/>
    <lineage>
        <taxon>Eukaryota</taxon>
        <taxon>Fungi</taxon>
        <taxon>Dikarya</taxon>
        <taxon>Basidiomycota</taxon>
        <taxon>Agaricomycotina</taxon>
        <taxon>Agaricomycetes</taxon>
        <taxon>Agaricomycetidae</taxon>
        <taxon>Agaricales</taxon>
        <taxon>Pleurotineae</taxon>
        <taxon>Pleurotaceae</taxon>
        <taxon>Pleurotus</taxon>
    </lineage>
</organism>
<dbReference type="AlphaFoldDB" id="A0A8H7DSH5"/>
<dbReference type="VEuPathDB" id="FungiDB:PC9H_006026"/>
<sequence length="89" mass="9496">MTGTCITANGSIIILNVNGPVTGDIFSGPIYGGNLQCRIHAHQAVETTVYVSFDDSSSGLGCKAFFELLGEGGEKRCRRREKTARNESA</sequence>
<gene>
    <name evidence="1" type="ORF">PC9H_006026</name>
</gene>
<proteinExistence type="predicted"/>
<dbReference type="GeneID" id="59375844"/>
<name>A0A8H7DSH5_PLEOS</name>
<protein>
    <submittedName>
        <fullName evidence="1">Uncharacterized protein</fullName>
    </submittedName>
</protein>